<dbReference type="Proteomes" id="UP001055955">
    <property type="component" value="Chromosome"/>
</dbReference>
<dbReference type="EMBL" id="CP092900">
    <property type="protein sequence ID" value="UTC24247.1"/>
    <property type="molecule type" value="Genomic_DNA"/>
</dbReference>
<accession>A0ABY5DKA6</accession>
<keyword evidence="1" id="KW-1133">Transmembrane helix</keyword>
<evidence type="ECO:0000313" key="3">
    <source>
        <dbReference type="Proteomes" id="UP001055955"/>
    </source>
</evidence>
<proteinExistence type="predicted"/>
<keyword evidence="3" id="KW-1185">Reference proteome</keyword>
<organism evidence="2 3">
    <name type="scientific">Candidatus Comchoanobacter bicostacola</name>
    <dbReference type="NCBI Taxonomy" id="2919598"/>
    <lineage>
        <taxon>Bacteria</taxon>
        <taxon>Pseudomonadati</taxon>
        <taxon>Pseudomonadota</taxon>
        <taxon>Gammaproteobacteria</taxon>
        <taxon>Candidatus Comchoanobacterales</taxon>
        <taxon>Candidatus Comchoanobacteraceae</taxon>
        <taxon>Candidatus Comchoanobacter</taxon>
    </lineage>
</organism>
<reference evidence="2 3" key="1">
    <citation type="journal article" date="2022" name="Nat. Microbiol.">
        <title>The microbiome of a bacterivorous marine choanoflagellate contains a resource-demanding obligate bacterial associate.</title>
        <authorList>
            <person name="Needham D.M."/>
            <person name="Poirier C."/>
            <person name="Bachy C."/>
            <person name="George E.E."/>
            <person name="Wilken S."/>
            <person name="Yung C.C.M."/>
            <person name="Limardo A.J."/>
            <person name="Morando M."/>
            <person name="Sudek L."/>
            <person name="Malmstrom R.R."/>
            <person name="Keeling P.J."/>
            <person name="Santoro A.E."/>
            <person name="Worden A.Z."/>
        </authorList>
    </citation>
    <scope>NUCLEOTIDE SEQUENCE [LARGE SCALE GENOMIC DNA]</scope>
    <source>
        <strain evidence="2 3">Comchoano-1</strain>
    </source>
</reference>
<dbReference type="RefSeq" id="WP_258568032.1">
    <property type="nucleotide sequence ID" value="NZ_CP092900.1"/>
</dbReference>
<gene>
    <name evidence="2" type="ORF">MMH89_03290</name>
</gene>
<feature type="transmembrane region" description="Helical" evidence="1">
    <location>
        <begin position="804"/>
        <end position="826"/>
    </location>
</feature>
<name>A0ABY5DKA6_9GAMM</name>
<evidence type="ECO:0000313" key="2">
    <source>
        <dbReference type="EMBL" id="UTC24247.1"/>
    </source>
</evidence>
<keyword evidence="1" id="KW-0812">Transmembrane</keyword>
<evidence type="ECO:0000256" key="1">
    <source>
        <dbReference type="SAM" id="Phobius"/>
    </source>
</evidence>
<sequence>MFSGLRAGKSLMKKLSPVLLELIFDLLLLDSEDKTTLICGRINEYNPTNSEVPLIANIEKAIESIKGLIKVRKDISTDDLQIAFAIQMLAVEINKDAPPGDSPSPIETRLLCEAISQENPLAYLAEKGAFRDTLNQVIKDTLANSIATISSTTQVAAPAAAEDNEFDLFNQLLDGLLRNQQNHVSTDLTKWREAFEPMLGIDAEQLQSCTESAGLIAEEWPRIQGSSPHVAKQQDTLNLAIACTKEYYEYPADAEPHAELVIQNLRRTINYINNKPYKERGLNFCTQVIGETLYRYEFFTPIQYALFINTQDPQVPPSIRLGFFIFAAIFCAAGPTSNTSATNIRSQSQLMDILWRNILWHVKNNATDHINFLQLAQIIALAASDVFRTNQSIDTSLAEQAGDLLTELATHKIHPNAIIPFCTGLTVFSFNHNVPKKEHMLGIIPLFECSTELISTESPDEPDKTSIMRKTVEALTLAAAYYQNYKDLQEKQCPQPEIICATRVLFNLLRPGYESAFDISNGDSFVARALVELKKAVKESPGTAITLESAKQVIELINDQKTLFEQLSVLALSTVSNDFYGRILAQPSITNPIAKGILFEISNNPEVWNTNDLRAMFSHAFLPDETTEGQPVEDQQFWKSLMKAIWDQLPEKTGSFSDIYNRLSHTDAPLKQFLQFTMASLSSDYAKHLKLGTFYLPHKIFASLANPGNKEDIWNAKSIPELISETLKDNSNPANQKSDNFFTRPTAYTQKVLKVVTNHPPIRHLTRNTIKLFSSHLLTAHIISNTTITAAVALTCYLSSISLYIPYLALGFLSLNLFSIGTQYLFAKLFLNQFKKNTPIDQVFSNELIDKVIKTVQTPIPKSTTPSPSTTPAPGA</sequence>
<keyword evidence="1" id="KW-0472">Membrane</keyword>
<protein>
    <submittedName>
        <fullName evidence="2">Uncharacterized protein</fullName>
    </submittedName>
</protein>